<evidence type="ECO:0000256" key="1">
    <source>
        <dbReference type="SAM" id="SignalP"/>
    </source>
</evidence>
<evidence type="ECO:0000313" key="3">
    <source>
        <dbReference type="Proteomes" id="UP000551848"/>
    </source>
</evidence>
<feature type="signal peptide" evidence="1">
    <location>
        <begin position="1"/>
        <end position="18"/>
    </location>
</feature>
<dbReference type="Proteomes" id="UP000551848">
    <property type="component" value="Unassembled WGS sequence"/>
</dbReference>
<sequence>MKNLFLISLLVSSFFVHSQEVPDPIRAEYLMCNLNDEKSMYDFMQWSKSWNEVMDATDESGYDAAVMVPRYRTPLTDFDMFWVGHADSSTNLGKALDNWFGDNFKEVRDSIPVTCVQAFNAVQWVLESNFSPEDSSDAYPVSYRYCNLKEGKTLADAFINLSNQMKISHKAGIKNGARLIAPGNGSPAELAEYDFVLSYGSPSWEEWGKAIDHYWSDVNDTVENKAVRETYSCENSRMYSGTLIR</sequence>
<keyword evidence="1" id="KW-0732">Signal</keyword>
<feature type="chain" id="PRO_5032799821" evidence="1">
    <location>
        <begin position="19"/>
        <end position="245"/>
    </location>
</feature>
<comment type="caution">
    <text evidence="2">The sequence shown here is derived from an EMBL/GenBank/DDBJ whole genome shotgun (WGS) entry which is preliminary data.</text>
</comment>
<dbReference type="AlphaFoldDB" id="A0A838XU86"/>
<name>A0A838XU86_9GAMM</name>
<organism evidence="2 3">
    <name type="scientific">SAR86 cluster bacterium</name>
    <dbReference type="NCBI Taxonomy" id="2030880"/>
    <lineage>
        <taxon>Bacteria</taxon>
        <taxon>Pseudomonadati</taxon>
        <taxon>Pseudomonadota</taxon>
        <taxon>Gammaproteobacteria</taxon>
        <taxon>SAR86 cluster</taxon>
    </lineage>
</organism>
<gene>
    <name evidence="2" type="ORF">H2072_04245</name>
</gene>
<accession>A0A838XU86</accession>
<dbReference type="EMBL" id="JACETL010000060">
    <property type="protein sequence ID" value="MBA4692938.1"/>
    <property type="molecule type" value="Genomic_DNA"/>
</dbReference>
<proteinExistence type="predicted"/>
<protein>
    <submittedName>
        <fullName evidence="2">Uncharacterized protein</fullName>
    </submittedName>
</protein>
<evidence type="ECO:0000313" key="2">
    <source>
        <dbReference type="EMBL" id="MBA4692938.1"/>
    </source>
</evidence>
<reference evidence="2 3" key="1">
    <citation type="submission" date="2020-06" db="EMBL/GenBank/DDBJ databases">
        <title>Dysbiosis in marine aquaculture revealed through microbiome analysis: reverse ecology for environmental sustainability.</title>
        <authorList>
            <person name="Haro-Moreno J.M."/>
            <person name="Coutinho F.H."/>
            <person name="Zaragoza-Solas A."/>
            <person name="Picazo A."/>
            <person name="Almagro-Moreno S."/>
            <person name="Lopez-Perez M."/>
        </authorList>
    </citation>
    <scope>NUCLEOTIDE SEQUENCE [LARGE SCALE GENOMIC DNA]</scope>
    <source>
        <strain evidence="2">MCMED-G41</strain>
    </source>
</reference>